<dbReference type="GO" id="GO:0043565">
    <property type="term" value="F:sequence-specific DNA binding"/>
    <property type="evidence" value="ECO:0007669"/>
    <property type="project" value="TreeGrafter"/>
</dbReference>
<name>A0A2M7AT42_9BACT</name>
<dbReference type="Gene3D" id="3.30.70.1290">
    <property type="entry name" value="Transposase IS200-like"/>
    <property type="match status" value="1"/>
</dbReference>
<feature type="domain" description="Transposase IS200-like" evidence="1">
    <location>
        <begin position="22"/>
        <end position="180"/>
    </location>
</feature>
<dbReference type="InterPro" id="IPR002686">
    <property type="entry name" value="Transposase_17"/>
</dbReference>
<gene>
    <name evidence="2" type="ORF">COS78_00590</name>
</gene>
<comment type="caution">
    <text evidence="2">The sequence shown here is derived from an EMBL/GenBank/DDBJ whole genome shotgun (WGS) entry which is preliminary data.</text>
</comment>
<dbReference type="InterPro" id="IPR036515">
    <property type="entry name" value="Transposase_17_sf"/>
</dbReference>
<dbReference type="Proteomes" id="UP000231407">
    <property type="component" value="Unassembled WGS sequence"/>
</dbReference>
<organism evidence="2 3">
    <name type="scientific">Candidatus Shapirobacteria bacterium CG06_land_8_20_14_3_00_40_12</name>
    <dbReference type="NCBI Taxonomy" id="1974881"/>
    <lineage>
        <taxon>Bacteria</taxon>
        <taxon>Candidatus Shapironibacteriota</taxon>
    </lineage>
</organism>
<dbReference type="EMBL" id="PEWA01000008">
    <property type="protein sequence ID" value="PIU73782.1"/>
    <property type="molecule type" value="Genomic_DNA"/>
</dbReference>
<dbReference type="PANTHER" id="PTHR36966:SF1">
    <property type="entry name" value="REP-ASSOCIATED TYROSINE TRANSPOSASE"/>
    <property type="match status" value="1"/>
</dbReference>
<proteinExistence type="predicted"/>
<protein>
    <submittedName>
        <fullName evidence="2">Transposase</fullName>
    </submittedName>
</protein>
<dbReference type="SMART" id="SM01321">
    <property type="entry name" value="Y1_Tnp"/>
    <property type="match status" value="1"/>
</dbReference>
<dbReference type="AlphaFoldDB" id="A0A2M7AT42"/>
<sequence>MEKKFGDKFRIKSGRLKNWDYSSPGIYFVTICTLNHNNFLGEINNGVVILSEKGLIVEENLRKISAIYPFVLIDKYVVMPNHVHLLINITMHKQVETCHWRVSTEKLLSQKKIGQNNKAGEAIKYWKGNSLGSIINQFKMSCTKEIRKLGLFFAWQSRYFDEIVGDEKRYWQIINYIKNNPKDWGEDKLFRNE</sequence>
<dbReference type="InterPro" id="IPR052715">
    <property type="entry name" value="RAYT_transposase"/>
</dbReference>
<evidence type="ECO:0000313" key="3">
    <source>
        <dbReference type="Proteomes" id="UP000231407"/>
    </source>
</evidence>
<dbReference type="PANTHER" id="PTHR36966">
    <property type="entry name" value="REP-ASSOCIATED TYROSINE TRANSPOSASE"/>
    <property type="match status" value="1"/>
</dbReference>
<reference evidence="3" key="1">
    <citation type="submission" date="2017-09" db="EMBL/GenBank/DDBJ databases">
        <title>Depth-based differentiation of microbial function through sediment-hosted aquifers and enrichment of novel symbionts in the deep terrestrial subsurface.</title>
        <authorList>
            <person name="Probst A.J."/>
            <person name="Ladd B."/>
            <person name="Jarett J.K."/>
            <person name="Geller-Mcgrath D.E."/>
            <person name="Sieber C.M.K."/>
            <person name="Emerson J.B."/>
            <person name="Anantharaman K."/>
            <person name="Thomas B.C."/>
            <person name="Malmstrom R."/>
            <person name="Stieglmeier M."/>
            <person name="Klingl A."/>
            <person name="Woyke T."/>
            <person name="Ryan C.M."/>
            <person name="Banfield J.F."/>
        </authorList>
    </citation>
    <scope>NUCLEOTIDE SEQUENCE [LARGE SCALE GENOMIC DNA]</scope>
</reference>
<dbReference type="SUPFAM" id="SSF143422">
    <property type="entry name" value="Transposase IS200-like"/>
    <property type="match status" value="1"/>
</dbReference>
<evidence type="ECO:0000313" key="2">
    <source>
        <dbReference type="EMBL" id="PIU73782.1"/>
    </source>
</evidence>
<accession>A0A2M7AT42</accession>
<dbReference type="GO" id="GO:0006313">
    <property type="term" value="P:DNA transposition"/>
    <property type="evidence" value="ECO:0007669"/>
    <property type="project" value="InterPro"/>
</dbReference>
<evidence type="ECO:0000259" key="1">
    <source>
        <dbReference type="SMART" id="SM01321"/>
    </source>
</evidence>
<dbReference type="GO" id="GO:0004803">
    <property type="term" value="F:transposase activity"/>
    <property type="evidence" value="ECO:0007669"/>
    <property type="project" value="InterPro"/>
</dbReference>